<evidence type="ECO:0000259" key="1">
    <source>
        <dbReference type="Pfam" id="PF03732"/>
    </source>
</evidence>
<evidence type="ECO:0000313" key="2">
    <source>
        <dbReference type="EMBL" id="GEU47818.1"/>
    </source>
</evidence>
<organism evidence="2">
    <name type="scientific">Tanacetum cinerariifolium</name>
    <name type="common">Dalmatian daisy</name>
    <name type="synonym">Chrysanthemum cinerariifolium</name>
    <dbReference type="NCBI Taxonomy" id="118510"/>
    <lineage>
        <taxon>Eukaryota</taxon>
        <taxon>Viridiplantae</taxon>
        <taxon>Streptophyta</taxon>
        <taxon>Embryophyta</taxon>
        <taxon>Tracheophyta</taxon>
        <taxon>Spermatophyta</taxon>
        <taxon>Magnoliopsida</taxon>
        <taxon>eudicotyledons</taxon>
        <taxon>Gunneridae</taxon>
        <taxon>Pentapetalae</taxon>
        <taxon>asterids</taxon>
        <taxon>campanulids</taxon>
        <taxon>Asterales</taxon>
        <taxon>Asteraceae</taxon>
        <taxon>Asteroideae</taxon>
        <taxon>Anthemideae</taxon>
        <taxon>Anthemidinae</taxon>
        <taxon>Tanacetum</taxon>
    </lineage>
</organism>
<sequence>MEDDVDINTLTMEQYLAWVQDEIRPGVVKPKIGNNIEFEININFMRELRHKLFKGTNDEDAYKHVRRVLEIADLFHFPGVIHDVVMLRVFPITLKGPTLRWINRLSARLDTTWDILKKAFIREYCPPFKTAKKLEIICNFKQEMDETLYHAWERILDSGGFILLMTPTQALKSIQIIGEHSHNWYDETTTSERINDSSDNIDAIKQEDKGNTDDDWDITVKDVDRLRQILIPTIHTLPNLEPMVQPYMPLGLIHDKEKVVREEEHDYDIPLQDGVMQPLTPQMVHIIPLDDDYVAPGTNPILNKHLNEFGEKFSDNTRVSKKIDSNPVTDLKELLKT</sequence>
<name>A0A6L2KE87_TANCI</name>
<comment type="caution">
    <text evidence="2">The sequence shown here is derived from an EMBL/GenBank/DDBJ whole genome shotgun (WGS) entry which is preliminary data.</text>
</comment>
<accession>A0A6L2KE87</accession>
<proteinExistence type="predicted"/>
<dbReference type="InterPro" id="IPR005162">
    <property type="entry name" value="Retrotrans_gag_dom"/>
</dbReference>
<dbReference type="Pfam" id="PF03732">
    <property type="entry name" value="Retrotrans_gag"/>
    <property type="match status" value="1"/>
</dbReference>
<dbReference type="PANTHER" id="PTHR33223">
    <property type="entry name" value="CCHC-TYPE DOMAIN-CONTAINING PROTEIN"/>
    <property type="match status" value="1"/>
</dbReference>
<gene>
    <name evidence="2" type="ORF">Tci_019796</name>
</gene>
<protein>
    <recommendedName>
        <fullName evidence="1">Retrotransposon gag domain-containing protein</fullName>
    </recommendedName>
</protein>
<dbReference type="EMBL" id="BKCJ010002328">
    <property type="protein sequence ID" value="GEU47818.1"/>
    <property type="molecule type" value="Genomic_DNA"/>
</dbReference>
<dbReference type="PANTHER" id="PTHR33223:SF11">
    <property type="entry name" value="ELEMENT PROTEIN, PUTATIVE-RELATED"/>
    <property type="match status" value="1"/>
</dbReference>
<reference evidence="2" key="1">
    <citation type="journal article" date="2019" name="Sci. Rep.">
        <title>Draft genome of Tanacetum cinerariifolium, the natural source of mosquito coil.</title>
        <authorList>
            <person name="Yamashiro T."/>
            <person name="Shiraishi A."/>
            <person name="Satake H."/>
            <person name="Nakayama K."/>
        </authorList>
    </citation>
    <scope>NUCLEOTIDE SEQUENCE</scope>
</reference>
<dbReference type="AlphaFoldDB" id="A0A6L2KE87"/>
<feature type="domain" description="Retrotransposon gag" evidence="1">
    <location>
        <begin position="89"/>
        <end position="154"/>
    </location>
</feature>